<sequence length="68" mass="7513">MKIEASDRLGKVALSNALGLERTELASGRPGRPLKREIVEILPQDSVRECRAGRTAELDVLVVRMGRK</sequence>
<dbReference type="Proteomes" id="UP000266841">
    <property type="component" value="Unassembled WGS sequence"/>
</dbReference>
<dbReference type="AlphaFoldDB" id="K0T546"/>
<gene>
    <name evidence="1" type="ORF">THAOC_06271</name>
</gene>
<evidence type="ECO:0000313" key="1">
    <source>
        <dbReference type="EMBL" id="EJK72214.1"/>
    </source>
</evidence>
<feature type="non-terminal residue" evidence="1">
    <location>
        <position position="68"/>
    </location>
</feature>
<evidence type="ECO:0000313" key="2">
    <source>
        <dbReference type="Proteomes" id="UP000266841"/>
    </source>
</evidence>
<dbReference type="EMBL" id="AGNL01006184">
    <property type="protein sequence ID" value="EJK72214.1"/>
    <property type="molecule type" value="Genomic_DNA"/>
</dbReference>
<keyword evidence="2" id="KW-1185">Reference proteome</keyword>
<proteinExistence type="predicted"/>
<protein>
    <submittedName>
        <fullName evidence="1">Uncharacterized protein</fullName>
    </submittedName>
</protein>
<accession>K0T546</accession>
<name>K0T546_THAOC</name>
<reference evidence="1 2" key="1">
    <citation type="journal article" date="2012" name="Genome Biol.">
        <title>Genome and low-iron response of an oceanic diatom adapted to chronic iron limitation.</title>
        <authorList>
            <person name="Lommer M."/>
            <person name="Specht M."/>
            <person name="Roy A.S."/>
            <person name="Kraemer L."/>
            <person name="Andreson R."/>
            <person name="Gutowska M.A."/>
            <person name="Wolf J."/>
            <person name="Bergner S.V."/>
            <person name="Schilhabel M.B."/>
            <person name="Klostermeier U.C."/>
            <person name="Beiko R.G."/>
            <person name="Rosenstiel P."/>
            <person name="Hippler M."/>
            <person name="Laroche J."/>
        </authorList>
    </citation>
    <scope>NUCLEOTIDE SEQUENCE [LARGE SCALE GENOMIC DNA]</scope>
    <source>
        <strain evidence="1 2">CCMP1005</strain>
    </source>
</reference>
<organism evidence="1 2">
    <name type="scientific">Thalassiosira oceanica</name>
    <name type="common">Marine diatom</name>
    <dbReference type="NCBI Taxonomy" id="159749"/>
    <lineage>
        <taxon>Eukaryota</taxon>
        <taxon>Sar</taxon>
        <taxon>Stramenopiles</taxon>
        <taxon>Ochrophyta</taxon>
        <taxon>Bacillariophyta</taxon>
        <taxon>Coscinodiscophyceae</taxon>
        <taxon>Thalassiosirophycidae</taxon>
        <taxon>Thalassiosirales</taxon>
        <taxon>Thalassiosiraceae</taxon>
        <taxon>Thalassiosira</taxon>
    </lineage>
</organism>
<comment type="caution">
    <text evidence="1">The sequence shown here is derived from an EMBL/GenBank/DDBJ whole genome shotgun (WGS) entry which is preliminary data.</text>
</comment>